<protein>
    <submittedName>
        <fullName evidence="1">Uncharacterized protein</fullName>
    </submittedName>
</protein>
<organism evidence="1 2">
    <name type="scientific">Vaccinium darrowii</name>
    <dbReference type="NCBI Taxonomy" id="229202"/>
    <lineage>
        <taxon>Eukaryota</taxon>
        <taxon>Viridiplantae</taxon>
        <taxon>Streptophyta</taxon>
        <taxon>Embryophyta</taxon>
        <taxon>Tracheophyta</taxon>
        <taxon>Spermatophyta</taxon>
        <taxon>Magnoliopsida</taxon>
        <taxon>eudicotyledons</taxon>
        <taxon>Gunneridae</taxon>
        <taxon>Pentapetalae</taxon>
        <taxon>asterids</taxon>
        <taxon>Ericales</taxon>
        <taxon>Ericaceae</taxon>
        <taxon>Vaccinioideae</taxon>
        <taxon>Vaccinieae</taxon>
        <taxon>Vaccinium</taxon>
    </lineage>
</organism>
<gene>
    <name evidence="1" type="ORF">Vadar_000094</name>
</gene>
<keyword evidence="2" id="KW-1185">Reference proteome</keyword>
<proteinExistence type="predicted"/>
<comment type="caution">
    <text evidence="1">The sequence shown here is derived from an EMBL/GenBank/DDBJ whole genome shotgun (WGS) entry which is preliminary data.</text>
</comment>
<reference evidence="1 2" key="1">
    <citation type="journal article" date="2021" name="Hortic Res">
        <title>High-quality reference genome and annotation aids understanding of berry development for evergreen blueberry (Vaccinium darrowii).</title>
        <authorList>
            <person name="Yu J."/>
            <person name="Hulse-Kemp A.M."/>
            <person name="Babiker E."/>
            <person name="Staton M."/>
        </authorList>
    </citation>
    <scope>NUCLEOTIDE SEQUENCE [LARGE SCALE GENOMIC DNA]</scope>
    <source>
        <strain evidence="2">cv. NJ 8807/NJ 8810</strain>
        <tissue evidence="1">Young leaf</tissue>
    </source>
</reference>
<evidence type="ECO:0000313" key="2">
    <source>
        <dbReference type="Proteomes" id="UP000828048"/>
    </source>
</evidence>
<dbReference type="Proteomes" id="UP000828048">
    <property type="component" value="Chromosome 10"/>
</dbReference>
<dbReference type="EMBL" id="CM037160">
    <property type="protein sequence ID" value="KAH7839128.1"/>
    <property type="molecule type" value="Genomic_DNA"/>
</dbReference>
<evidence type="ECO:0000313" key="1">
    <source>
        <dbReference type="EMBL" id="KAH7839128.1"/>
    </source>
</evidence>
<sequence length="223" mass="24784">MEIKYSSFQNCMLRGQKQGRVAADLGALKELKCSSFWDWNVVNFGAVLRVGNELEMVTYLQPTNVMPERAFADPKKDQFSSRNVMPRIIFRSLSIVVARLATLLAAMLPFFGDVVALLGAFACIPLDFILPMKCVKIVMPTKEREECVGGENGLAVAMEEEKKKGEDMNRLCLTYGSWLQCAYDLVTAIVAPVLLSLPYVMPLLGWVGGVVYLIIVGPVTFYL</sequence>
<name>A0ACB7XEH4_9ERIC</name>
<accession>A0ACB7XEH4</accession>